<dbReference type="EMBL" id="QJJM01000023">
    <property type="protein sequence ID" value="PXW67866.1"/>
    <property type="molecule type" value="Genomic_DNA"/>
</dbReference>
<sequence length="84" mass="9225">MNQLAKQIREHARQREARLSIARRFSHGTPLDIDRGASLPVAMADLGPADPRPYALSPDPCGRCGTRGTLGCKHQKPFTETRSS</sequence>
<proteinExistence type="predicted"/>
<protein>
    <submittedName>
        <fullName evidence="1">Uncharacterized protein</fullName>
    </submittedName>
</protein>
<dbReference type="OrthoDB" id="1354975at28211"/>
<dbReference type="Proteomes" id="UP000248014">
    <property type="component" value="Unassembled WGS sequence"/>
</dbReference>
<comment type="caution">
    <text evidence="1">The sequence shown here is derived from an EMBL/GenBank/DDBJ whole genome shotgun (WGS) entry which is preliminary data.</text>
</comment>
<dbReference type="RefSeq" id="WP_110300350.1">
    <property type="nucleotide sequence ID" value="NZ_QJJM01000023.1"/>
</dbReference>
<organism evidence="1 2">
    <name type="scientific">Blastomonas natatoria</name>
    <dbReference type="NCBI Taxonomy" id="34015"/>
    <lineage>
        <taxon>Bacteria</taxon>
        <taxon>Pseudomonadati</taxon>
        <taxon>Pseudomonadota</taxon>
        <taxon>Alphaproteobacteria</taxon>
        <taxon>Sphingomonadales</taxon>
        <taxon>Sphingomonadaceae</taxon>
        <taxon>Blastomonas</taxon>
    </lineage>
</organism>
<accession>A0A2V3V299</accession>
<dbReference type="AlphaFoldDB" id="A0A2V3V299"/>
<name>A0A2V3V299_9SPHN</name>
<evidence type="ECO:0000313" key="1">
    <source>
        <dbReference type="EMBL" id="PXW67866.1"/>
    </source>
</evidence>
<evidence type="ECO:0000313" key="2">
    <source>
        <dbReference type="Proteomes" id="UP000248014"/>
    </source>
</evidence>
<reference evidence="1 2" key="1">
    <citation type="submission" date="2018-05" db="EMBL/GenBank/DDBJ databases">
        <title>Genomic Encyclopedia of Type Strains, Phase IV (KMG-IV): sequencing the most valuable type-strain genomes for metagenomic binning, comparative biology and taxonomic classification.</title>
        <authorList>
            <person name="Goeker M."/>
        </authorList>
    </citation>
    <scope>NUCLEOTIDE SEQUENCE [LARGE SCALE GENOMIC DNA]</scope>
    <source>
        <strain evidence="1 2">DSM 3183</strain>
    </source>
</reference>
<gene>
    <name evidence="1" type="ORF">C7451_1232</name>
</gene>
<keyword evidence="2" id="KW-1185">Reference proteome</keyword>